<reference evidence="1" key="1">
    <citation type="submission" date="2015-04" db="EMBL/GenBank/DDBJ databases">
        <title>The genome sequence of the plant pathogenic Rhizarian Plasmodiophora brassicae reveals insights in its biotrophic life cycle and the origin of chitin synthesis.</title>
        <authorList>
            <person name="Schwelm A."/>
            <person name="Fogelqvist J."/>
            <person name="Knaust A."/>
            <person name="Julke S."/>
            <person name="Lilja T."/>
            <person name="Dhandapani V."/>
            <person name="Bonilla-Rosso G."/>
            <person name="Karlsson M."/>
            <person name="Shevchenko A."/>
            <person name="Choi S.R."/>
            <person name="Kim H.G."/>
            <person name="Park J.Y."/>
            <person name="Lim Y.P."/>
            <person name="Ludwig-Muller J."/>
            <person name="Dixelius C."/>
        </authorList>
    </citation>
    <scope>NUCLEOTIDE SEQUENCE</scope>
    <source>
        <tissue evidence="1">Potato root galls</tissue>
    </source>
</reference>
<accession>A0A0H5QG85</accession>
<name>A0A0H5QG85_9EUKA</name>
<protein>
    <submittedName>
        <fullName evidence="1">Uncharacterized protein</fullName>
    </submittedName>
</protein>
<dbReference type="AlphaFoldDB" id="A0A0H5QG85"/>
<dbReference type="EMBL" id="HACM01000160">
    <property type="protein sequence ID" value="CRZ00602.1"/>
    <property type="molecule type" value="Transcribed_RNA"/>
</dbReference>
<organism evidence="1">
    <name type="scientific">Spongospora subterranea</name>
    <dbReference type="NCBI Taxonomy" id="70186"/>
    <lineage>
        <taxon>Eukaryota</taxon>
        <taxon>Sar</taxon>
        <taxon>Rhizaria</taxon>
        <taxon>Endomyxa</taxon>
        <taxon>Phytomyxea</taxon>
        <taxon>Plasmodiophorida</taxon>
        <taxon>Plasmodiophoridae</taxon>
        <taxon>Spongospora</taxon>
    </lineage>
</organism>
<sequence>MLMLTSLIGRNDVSGGRCVNRTKIALVHARSPTGHRAAVVGLGAGFLARVRGRLGLGGRAGRSGRLFVFVIVGGDGSVARCFNRRGLARELGDGGAGESVVQFSVEDINVDALVVEAVATRELGGSDTTEEVGTSGTTLDFK</sequence>
<evidence type="ECO:0000313" key="1">
    <source>
        <dbReference type="EMBL" id="CRZ00602.1"/>
    </source>
</evidence>
<feature type="non-terminal residue" evidence="1">
    <location>
        <position position="142"/>
    </location>
</feature>
<proteinExistence type="predicted"/>